<comment type="subcellular location">
    <subcellularLocation>
        <location evidence="1">Cell membrane</location>
        <topology evidence="1">Single-pass membrane protein</topology>
    </subcellularLocation>
    <subcellularLocation>
        <location evidence="2">Endoplasmic reticulum membrane</location>
    </subcellularLocation>
</comment>
<evidence type="ECO:0008006" key="15">
    <source>
        <dbReference type="Google" id="ProtNLM"/>
    </source>
</evidence>
<evidence type="ECO:0000256" key="3">
    <source>
        <dbReference type="ARBA" id="ARBA00004771"/>
    </source>
</evidence>
<comment type="pathway">
    <text evidence="3">Glycerolipid metabolism; triacylglycerol biosynthesis.</text>
</comment>
<comment type="similarity">
    <text evidence="8">In the N-terminal section; belongs to the long-chain O-acyltransferase family.</text>
</comment>
<evidence type="ECO:0000256" key="4">
    <source>
        <dbReference type="ARBA" id="ARBA00005189"/>
    </source>
</evidence>
<keyword evidence="14" id="KW-1185">Reference proteome</keyword>
<comment type="pathway">
    <text evidence="4">Lipid metabolism.</text>
</comment>
<comment type="caution">
    <text evidence="13">The sequence shown here is derived from an EMBL/GenBank/DDBJ whole genome shotgun (WGS) entry which is preliminary data.</text>
</comment>
<evidence type="ECO:0000259" key="11">
    <source>
        <dbReference type="Pfam" id="PF03007"/>
    </source>
</evidence>
<dbReference type="PANTHER" id="PTHR31650">
    <property type="entry name" value="O-ACYLTRANSFERASE (WSD1-LIKE) FAMILY PROTEIN"/>
    <property type="match status" value="1"/>
</dbReference>
<dbReference type="Proteomes" id="UP000631114">
    <property type="component" value="Unassembled WGS sequence"/>
</dbReference>
<dbReference type="GO" id="GO:0047196">
    <property type="term" value="F:long-chain-alcohol O-fatty-acyltransferase activity"/>
    <property type="evidence" value="ECO:0007669"/>
    <property type="project" value="UniProtKB-EC"/>
</dbReference>
<dbReference type="InterPro" id="IPR009721">
    <property type="entry name" value="O-acyltransferase_WSD1_C"/>
</dbReference>
<evidence type="ECO:0000256" key="8">
    <source>
        <dbReference type="ARBA" id="ARBA00024360"/>
    </source>
</evidence>
<dbReference type="GO" id="GO:0004144">
    <property type="term" value="F:diacylglycerol O-acyltransferase activity"/>
    <property type="evidence" value="ECO:0007669"/>
    <property type="project" value="UniProtKB-EC"/>
</dbReference>
<evidence type="ECO:0000259" key="12">
    <source>
        <dbReference type="Pfam" id="PF06974"/>
    </source>
</evidence>
<reference evidence="13 14" key="1">
    <citation type="submission" date="2020-10" db="EMBL/GenBank/DDBJ databases">
        <title>The Coptis chinensis genome and diversification of protoberbering-type alkaloids.</title>
        <authorList>
            <person name="Wang B."/>
            <person name="Shu S."/>
            <person name="Song C."/>
            <person name="Liu Y."/>
        </authorList>
    </citation>
    <scope>NUCLEOTIDE SEQUENCE [LARGE SCALE GENOMIC DNA]</scope>
    <source>
        <strain evidence="13">HL-2020</strain>
        <tissue evidence="13">Leaf</tissue>
    </source>
</reference>
<evidence type="ECO:0000256" key="5">
    <source>
        <dbReference type="ARBA" id="ARBA00022679"/>
    </source>
</evidence>
<evidence type="ECO:0000256" key="10">
    <source>
        <dbReference type="ARBA" id="ARBA00048109"/>
    </source>
</evidence>
<comment type="catalytic activity">
    <reaction evidence="10">
        <text>an acyl-CoA + a 1,2-diacyl-sn-glycerol = a triacyl-sn-glycerol + CoA</text>
        <dbReference type="Rhea" id="RHEA:10868"/>
        <dbReference type="ChEBI" id="CHEBI:17815"/>
        <dbReference type="ChEBI" id="CHEBI:57287"/>
        <dbReference type="ChEBI" id="CHEBI:58342"/>
        <dbReference type="ChEBI" id="CHEBI:64615"/>
        <dbReference type="EC" id="2.3.1.20"/>
    </reaction>
</comment>
<evidence type="ECO:0000256" key="2">
    <source>
        <dbReference type="ARBA" id="ARBA00004586"/>
    </source>
</evidence>
<dbReference type="GO" id="GO:0019432">
    <property type="term" value="P:triglyceride biosynthetic process"/>
    <property type="evidence" value="ECO:0007669"/>
    <property type="project" value="UniProtKB-UniPathway"/>
</dbReference>
<evidence type="ECO:0000256" key="6">
    <source>
        <dbReference type="ARBA" id="ARBA00022824"/>
    </source>
</evidence>
<evidence type="ECO:0000256" key="1">
    <source>
        <dbReference type="ARBA" id="ARBA00004162"/>
    </source>
</evidence>
<name>A0A835LR23_9MAGN</name>
<dbReference type="UniPathway" id="UPA00282"/>
<dbReference type="GO" id="GO:0005886">
    <property type="term" value="C:plasma membrane"/>
    <property type="evidence" value="ECO:0007669"/>
    <property type="project" value="UniProtKB-SubCell"/>
</dbReference>
<evidence type="ECO:0000313" key="13">
    <source>
        <dbReference type="EMBL" id="KAF9601732.1"/>
    </source>
</evidence>
<dbReference type="InterPro" id="IPR004255">
    <property type="entry name" value="O-acyltransferase_WSD1_N"/>
</dbReference>
<organism evidence="13 14">
    <name type="scientific">Coptis chinensis</name>
    <dbReference type="NCBI Taxonomy" id="261450"/>
    <lineage>
        <taxon>Eukaryota</taxon>
        <taxon>Viridiplantae</taxon>
        <taxon>Streptophyta</taxon>
        <taxon>Embryophyta</taxon>
        <taxon>Tracheophyta</taxon>
        <taxon>Spermatophyta</taxon>
        <taxon>Magnoliopsida</taxon>
        <taxon>Ranunculales</taxon>
        <taxon>Ranunculaceae</taxon>
        <taxon>Coptidoideae</taxon>
        <taxon>Coptis</taxon>
    </lineage>
</organism>
<dbReference type="Pfam" id="PF06974">
    <property type="entry name" value="WS_DGAT_C"/>
    <property type="match status" value="1"/>
</dbReference>
<sequence length="366" mass="40683">MEYDEKLREYISKIAGERLSTNQPLWEVHVVKYPNKTGAGSLVFKLSHALGDGYSIISVIFSAFRRADDPSIPLTLPNMSLALTRGKKSLWSYVTRCLNTVSDLSLSVLKGSVWEDSKSAVRSGTRGVEFEPIAISSISVSMERLKHVKYKVGGTVNDVVTGLIYYVIHLYMLRTGDISSRKNMNLLVMVNTGMLRGYTNIADMIKANIWGNHVAFLHATIPNITGEENVDPLYFIIKAKEVMDRKKNSMFTYLTNPIISVLRCIRGPKGVSEYVHSNFRNTTATVSSLIGPKEKMAMAGHPVGACYFLVAGIPQSLIFTVASCMGQLRLVATMEKNHIDSELFNPCMKDAFENIYDAACDGRRNT</sequence>
<keyword evidence="5" id="KW-0808">Transferase</keyword>
<dbReference type="OrthoDB" id="619536at2759"/>
<evidence type="ECO:0000256" key="7">
    <source>
        <dbReference type="ARBA" id="ARBA00023315"/>
    </source>
</evidence>
<dbReference type="Pfam" id="PF03007">
    <property type="entry name" value="WS_DGAT_cat"/>
    <property type="match status" value="1"/>
</dbReference>
<dbReference type="GO" id="GO:0005789">
    <property type="term" value="C:endoplasmic reticulum membrane"/>
    <property type="evidence" value="ECO:0007669"/>
    <property type="project" value="UniProtKB-SubCell"/>
</dbReference>
<feature type="domain" description="O-acyltransferase WSD1-like N-terminal" evidence="11">
    <location>
        <begin position="5"/>
        <end position="160"/>
    </location>
</feature>
<dbReference type="InterPro" id="IPR045034">
    <property type="entry name" value="O-acyltransferase_WSD1-like"/>
</dbReference>
<protein>
    <recommendedName>
        <fullName evidence="15">Diacylglycerol O-acyltransferase</fullName>
    </recommendedName>
</protein>
<keyword evidence="7" id="KW-0012">Acyltransferase</keyword>
<keyword evidence="6" id="KW-0256">Endoplasmic reticulum</keyword>
<dbReference type="AlphaFoldDB" id="A0A835LR23"/>
<proteinExistence type="inferred from homology"/>
<dbReference type="PANTHER" id="PTHR31650:SF34">
    <property type="entry name" value="O-ACYLTRANSFERASE WSD1-LIKE ISOFORM X1"/>
    <property type="match status" value="1"/>
</dbReference>
<comment type="catalytic activity">
    <reaction evidence="9">
        <text>a long chain fatty alcohol + a fatty acyl-CoA = a long-chain alcohol wax ester + CoA</text>
        <dbReference type="Rhea" id="RHEA:38443"/>
        <dbReference type="ChEBI" id="CHEBI:17135"/>
        <dbReference type="ChEBI" id="CHEBI:57287"/>
        <dbReference type="ChEBI" id="CHEBI:77636"/>
        <dbReference type="ChEBI" id="CHEBI:235323"/>
        <dbReference type="EC" id="2.3.1.75"/>
    </reaction>
</comment>
<evidence type="ECO:0000313" key="14">
    <source>
        <dbReference type="Proteomes" id="UP000631114"/>
    </source>
</evidence>
<gene>
    <name evidence="13" type="ORF">IFM89_022819</name>
</gene>
<feature type="domain" description="O-acyltransferase WSD1 C-terminal" evidence="12">
    <location>
        <begin position="210"/>
        <end position="355"/>
    </location>
</feature>
<evidence type="ECO:0000256" key="9">
    <source>
        <dbReference type="ARBA" id="ARBA00047604"/>
    </source>
</evidence>
<dbReference type="EMBL" id="JADFTS010000006">
    <property type="protein sequence ID" value="KAF9601732.1"/>
    <property type="molecule type" value="Genomic_DNA"/>
</dbReference>
<accession>A0A835LR23</accession>